<dbReference type="InterPro" id="IPR004477">
    <property type="entry name" value="ComEC_N"/>
</dbReference>
<dbReference type="EMBL" id="DQVE01000011">
    <property type="protein sequence ID" value="HIP97954.1"/>
    <property type="molecule type" value="Genomic_DNA"/>
</dbReference>
<feature type="non-terminal residue" evidence="8">
    <location>
        <position position="353"/>
    </location>
</feature>
<evidence type="ECO:0000256" key="2">
    <source>
        <dbReference type="ARBA" id="ARBA00022475"/>
    </source>
</evidence>
<evidence type="ECO:0000313" key="9">
    <source>
        <dbReference type="Proteomes" id="UP000606463"/>
    </source>
</evidence>
<comment type="caution">
    <text evidence="8">The sequence shown here is derived from an EMBL/GenBank/DDBJ whole genome shotgun (WGS) entry which is preliminary data.</text>
</comment>
<feature type="transmembrane region" description="Helical" evidence="6">
    <location>
        <begin position="320"/>
        <end position="346"/>
    </location>
</feature>
<evidence type="ECO:0000256" key="1">
    <source>
        <dbReference type="ARBA" id="ARBA00004651"/>
    </source>
</evidence>
<dbReference type="GO" id="GO:0005886">
    <property type="term" value="C:plasma membrane"/>
    <property type="evidence" value="ECO:0007669"/>
    <property type="project" value="UniProtKB-SubCell"/>
</dbReference>
<accession>A0A9D0YQ55</accession>
<feature type="transmembrane region" description="Helical" evidence="6">
    <location>
        <begin position="259"/>
        <end position="274"/>
    </location>
</feature>
<name>A0A9D0YQ55_AQUAO</name>
<dbReference type="Pfam" id="PF03772">
    <property type="entry name" value="Competence"/>
    <property type="match status" value="1"/>
</dbReference>
<dbReference type="PANTHER" id="PTHR30619">
    <property type="entry name" value="DNA INTERNALIZATION/COMPETENCE PROTEIN COMEC/REC2"/>
    <property type="match status" value="1"/>
</dbReference>
<gene>
    <name evidence="8" type="ORF">EYH37_01110</name>
</gene>
<dbReference type="PANTHER" id="PTHR30619:SF7">
    <property type="entry name" value="BETA-LACTAMASE DOMAIN PROTEIN"/>
    <property type="match status" value="1"/>
</dbReference>
<evidence type="ECO:0000256" key="5">
    <source>
        <dbReference type="ARBA" id="ARBA00023136"/>
    </source>
</evidence>
<keyword evidence="2" id="KW-1003">Cell membrane</keyword>
<sequence length="353" mass="41182">MEFYHLSGYTWHSAAAMIYKGYIILFAFVLLATLQAFFNKPKWGKTFGYKTFKGVVINRIHNKVYLLTEEGEIYLFYAKRRLFPQDRVKLQGTAKGTFVKPQNIEVKRGLLQRLRVKFHQTLKERFLKTAKRPFEKKLGSALLFGENWFSRKERKKLSLIGIYHLVVISGMHYALLFSFFLIFPARFKVRYYIALVFLAFFTFLVLFPKAPSYRAFTSFALFLASKIGERPYSPLKALLVGYSISLLLFPHWFYSLGFWLSYLASLGLILYYRSNRTPEENFLRNFFGTLLGLEATLVVLAVITPLIGYSFHFFSFGSFLYGWAFTVLTELFLLVGILNVVTYWNFPPLVQAQ</sequence>
<feature type="transmembrane region" description="Helical" evidence="6">
    <location>
        <begin position="160"/>
        <end position="183"/>
    </location>
</feature>
<dbReference type="InterPro" id="IPR052159">
    <property type="entry name" value="Competence_DNA_uptake"/>
</dbReference>
<keyword evidence="4 6" id="KW-1133">Transmembrane helix</keyword>
<reference evidence="8" key="1">
    <citation type="journal article" date="2020" name="ISME J.">
        <title>Gammaproteobacteria mediating utilization of methyl-, sulfur- and petroleum organic compounds in deep ocean hydrothermal plumes.</title>
        <authorList>
            <person name="Zhou Z."/>
            <person name="Liu Y."/>
            <person name="Pan J."/>
            <person name="Cron B.R."/>
            <person name="Toner B.M."/>
            <person name="Anantharaman K."/>
            <person name="Breier J.A."/>
            <person name="Dick G.J."/>
            <person name="Li M."/>
        </authorList>
    </citation>
    <scope>NUCLEOTIDE SEQUENCE</scope>
    <source>
        <strain evidence="8">SZUA-1501</strain>
    </source>
</reference>
<evidence type="ECO:0000256" key="4">
    <source>
        <dbReference type="ARBA" id="ARBA00022989"/>
    </source>
</evidence>
<feature type="domain" description="ComEC/Rec2-related protein" evidence="7">
    <location>
        <begin position="142"/>
        <end position="349"/>
    </location>
</feature>
<feature type="transmembrane region" description="Helical" evidence="6">
    <location>
        <begin position="189"/>
        <end position="207"/>
    </location>
</feature>
<feature type="transmembrane region" description="Helical" evidence="6">
    <location>
        <begin position="286"/>
        <end position="308"/>
    </location>
</feature>
<evidence type="ECO:0000256" key="3">
    <source>
        <dbReference type="ARBA" id="ARBA00022692"/>
    </source>
</evidence>
<organism evidence="8 9">
    <name type="scientific">Aquifex aeolicus</name>
    <dbReference type="NCBI Taxonomy" id="63363"/>
    <lineage>
        <taxon>Bacteria</taxon>
        <taxon>Pseudomonadati</taxon>
        <taxon>Aquificota</taxon>
        <taxon>Aquificia</taxon>
        <taxon>Aquificales</taxon>
        <taxon>Aquificaceae</taxon>
        <taxon>Aquifex</taxon>
    </lineage>
</organism>
<proteinExistence type="predicted"/>
<evidence type="ECO:0000259" key="7">
    <source>
        <dbReference type="Pfam" id="PF03772"/>
    </source>
</evidence>
<comment type="subcellular location">
    <subcellularLocation>
        <location evidence="1">Cell membrane</location>
        <topology evidence="1">Multi-pass membrane protein</topology>
    </subcellularLocation>
</comment>
<protein>
    <submittedName>
        <fullName evidence="8">ComEC/Rec2 family competence protein</fullName>
    </submittedName>
</protein>
<evidence type="ECO:0000256" key="6">
    <source>
        <dbReference type="SAM" id="Phobius"/>
    </source>
</evidence>
<dbReference type="NCBIfam" id="TIGR00360">
    <property type="entry name" value="ComEC_N-term"/>
    <property type="match status" value="1"/>
</dbReference>
<dbReference type="AlphaFoldDB" id="A0A9D0YQ55"/>
<dbReference type="Proteomes" id="UP000606463">
    <property type="component" value="Unassembled WGS sequence"/>
</dbReference>
<evidence type="ECO:0000313" key="8">
    <source>
        <dbReference type="EMBL" id="HIP97954.1"/>
    </source>
</evidence>
<keyword evidence="3 6" id="KW-0812">Transmembrane</keyword>
<keyword evidence="5 6" id="KW-0472">Membrane</keyword>
<feature type="transmembrane region" description="Helical" evidence="6">
    <location>
        <begin position="20"/>
        <end position="38"/>
    </location>
</feature>